<dbReference type="InterPro" id="IPR044661">
    <property type="entry name" value="MED15a/b/c-like"/>
</dbReference>
<comment type="subcellular location">
    <subcellularLocation>
        <location evidence="1">Nucleus</location>
    </subcellularLocation>
</comment>
<dbReference type="GO" id="GO:0005634">
    <property type="term" value="C:nucleus"/>
    <property type="evidence" value="ECO:0007669"/>
    <property type="project" value="UniProtKB-SubCell"/>
</dbReference>
<dbReference type="Pfam" id="PF16987">
    <property type="entry name" value="KIX_2"/>
    <property type="match status" value="1"/>
</dbReference>
<keyword evidence="2" id="KW-0539">Nucleus</keyword>
<dbReference type="InterPro" id="IPR036529">
    <property type="entry name" value="KIX_dom_sf"/>
</dbReference>
<dbReference type="SUPFAM" id="SSF47040">
    <property type="entry name" value="Kix domain of CBP (creb binding protein)"/>
    <property type="match status" value="1"/>
</dbReference>
<sequence>MDTNNLRSDQEAEPNMDTSNWRGGLKPESRQRIVNKVMDTLKRHLPVSGEEGLDELWKISERFEEKLFTAATSQSDYLRKISSKMLAMETKSQGTMATNLTSSLEMLTLEIMSPDTMANNITFNQVDTTNEMK</sequence>
<evidence type="ECO:0000313" key="6">
    <source>
        <dbReference type="Proteomes" id="UP001058974"/>
    </source>
</evidence>
<dbReference type="OrthoDB" id="1912459at2759"/>
<dbReference type="InterPro" id="IPR036546">
    <property type="entry name" value="MED15_KIX"/>
</dbReference>
<dbReference type="Proteomes" id="UP001058974">
    <property type="component" value="Chromosome 5"/>
</dbReference>
<evidence type="ECO:0000259" key="4">
    <source>
        <dbReference type="Pfam" id="PF16987"/>
    </source>
</evidence>
<dbReference type="Gramene" id="Psat5g304160.2">
    <property type="protein sequence ID" value="Psat5g304160.2.cds"/>
    <property type="gene ID" value="Psat5g304160"/>
</dbReference>
<comment type="caution">
    <text evidence="5">The sequence shown here is derived from an EMBL/GenBank/DDBJ whole genome shotgun (WGS) entry which is preliminary data.</text>
</comment>
<gene>
    <name evidence="5" type="ORF">KIW84_058352</name>
</gene>
<dbReference type="Gramene" id="PSAT_LOCUS19125_t1">
    <property type="protein sequence ID" value="CAL5199761.1"/>
    <property type="gene ID" value="PSAT_LOCUS19125"/>
</dbReference>
<dbReference type="Gramene" id="Psat5g304160.1">
    <property type="protein sequence ID" value="Psat5g304160.1.cds"/>
    <property type="gene ID" value="Psat5g304160"/>
</dbReference>
<dbReference type="PANTHER" id="PTHR33137:SF4">
    <property type="entry name" value="MEDIATOR OF RNA POLYMERASE II TRANSCRIPTION SUBUNIT 15A-RELATED"/>
    <property type="match status" value="1"/>
</dbReference>
<protein>
    <submittedName>
        <fullName evidence="5">Mediator of RNA polymerase II transcription subunit 15a</fullName>
    </submittedName>
</protein>
<dbReference type="EMBL" id="JAMSHJ010000005">
    <property type="protein sequence ID" value="KAI5414181.1"/>
    <property type="molecule type" value="Genomic_DNA"/>
</dbReference>
<name>A0A9D4X8P4_PEA</name>
<reference evidence="5 6" key="1">
    <citation type="journal article" date="2022" name="Nat. Genet.">
        <title>Improved pea reference genome and pan-genome highlight genomic features and evolutionary characteristics.</title>
        <authorList>
            <person name="Yang T."/>
            <person name="Liu R."/>
            <person name="Luo Y."/>
            <person name="Hu S."/>
            <person name="Wang D."/>
            <person name="Wang C."/>
            <person name="Pandey M.K."/>
            <person name="Ge S."/>
            <person name="Xu Q."/>
            <person name="Li N."/>
            <person name="Li G."/>
            <person name="Huang Y."/>
            <person name="Saxena R.K."/>
            <person name="Ji Y."/>
            <person name="Li M."/>
            <person name="Yan X."/>
            <person name="He Y."/>
            <person name="Liu Y."/>
            <person name="Wang X."/>
            <person name="Xiang C."/>
            <person name="Varshney R.K."/>
            <person name="Ding H."/>
            <person name="Gao S."/>
            <person name="Zong X."/>
        </authorList>
    </citation>
    <scope>NUCLEOTIDE SEQUENCE [LARGE SCALE GENOMIC DNA]</scope>
    <source>
        <strain evidence="5 6">cv. Zhongwan 6</strain>
    </source>
</reference>
<accession>A0A9D4X8P4</accession>
<dbReference type="Gramene" id="Psat05G0835200-T1">
    <property type="protein sequence ID" value="KAI5414181.1"/>
    <property type="gene ID" value="KIW84_058352"/>
</dbReference>
<evidence type="ECO:0000256" key="1">
    <source>
        <dbReference type="ARBA" id="ARBA00004123"/>
    </source>
</evidence>
<feature type="region of interest" description="Disordered" evidence="3">
    <location>
        <begin position="1"/>
        <end position="28"/>
    </location>
</feature>
<proteinExistence type="predicted"/>
<dbReference type="PANTHER" id="PTHR33137">
    <property type="entry name" value="MEDIATOR OF RNA POLYMERASE II TRANSCRIPTION SUBUNIT 15A-RELATED"/>
    <property type="match status" value="1"/>
</dbReference>
<evidence type="ECO:0000256" key="2">
    <source>
        <dbReference type="ARBA" id="ARBA00023242"/>
    </source>
</evidence>
<organism evidence="5 6">
    <name type="scientific">Pisum sativum</name>
    <name type="common">Garden pea</name>
    <name type="synonym">Lathyrus oleraceus</name>
    <dbReference type="NCBI Taxonomy" id="3888"/>
    <lineage>
        <taxon>Eukaryota</taxon>
        <taxon>Viridiplantae</taxon>
        <taxon>Streptophyta</taxon>
        <taxon>Embryophyta</taxon>
        <taxon>Tracheophyta</taxon>
        <taxon>Spermatophyta</taxon>
        <taxon>Magnoliopsida</taxon>
        <taxon>eudicotyledons</taxon>
        <taxon>Gunneridae</taxon>
        <taxon>Pentapetalae</taxon>
        <taxon>rosids</taxon>
        <taxon>fabids</taxon>
        <taxon>Fabales</taxon>
        <taxon>Fabaceae</taxon>
        <taxon>Papilionoideae</taxon>
        <taxon>50 kb inversion clade</taxon>
        <taxon>NPAAA clade</taxon>
        <taxon>Hologalegina</taxon>
        <taxon>IRL clade</taxon>
        <taxon>Fabeae</taxon>
        <taxon>Lathyrus</taxon>
    </lineage>
</organism>
<dbReference type="GO" id="GO:0003713">
    <property type="term" value="F:transcription coactivator activity"/>
    <property type="evidence" value="ECO:0007669"/>
    <property type="project" value="InterPro"/>
</dbReference>
<keyword evidence="6" id="KW-1185">Reference proteome</keyword>
<dbReference type="FunFam" id="1.10.246.20:FF:000003">
    <property type="entry name" value="Mediator of RNA polymerase II transcription subunit 15a"/>
    <property type="match status" value="1"/>
</dbReference>
<evidence type="ECO:0000313" key="5">
    <source>
        <dbReference type="EMBL" id="KAI5414181.1"/>
    </source>
</evidence>
<dbReference type="Gene3D" id="1.10.246.20">
    <property type="entry name" value="Coactivator CBP, KIX domain"/>
    <property type="match status" value="1"/>
</dbReference>
<dbReference type="AlphaFoldDB" id="A0A9D4X8P4"/>
<feature type="domain" description="Mediator complex subunit 15 KIX" evidence="4">
    <location>
        <begin position="19"/>
        <end position="97"/>
    </location>
</feature>
<dbReference type="GO" id="GO:0031490">
    <property type="term" value="F:chromatin DNA binding"/>
    <property type="evidence" value="ECO:0007669"/>
    <property type="project" value="InterPro"/>
</dbReference>
<evidence type="ECO:0000256" key="3">
    <source>
        <dbReference type="SAM" id="MobiDB-lite"/>
    </source>
</evidence>